<reference evidence="3" key="1">
    <citation type="submission" date="2017-02" db="UniProtKB">
        <authorList>
            <consortium name="WormBaseParasite"/>
        </authorList>
    </citation>
    <scope>IDENTIFICATION</scope>
</reference>
<dbReference type="WBParaSite" id="ALUE_0000011101-mRNA-1">
    <property type="protein sequence ID" value="ALUE_0000011101-mRNA-1"/>
    <property type="gene ID" value="ALUE_0000011101"/>
</dbReference>
<feature type="domain" description="C-type lectin" evidence="1">
    <location>
        <begin position="104"/>
        <end position="165"/>
    </location>
</feature>
<dbReference type="SUPFAM" id="SSF56436">
    <property type="entry name" value="C-type lectin-like"/>
    <property type="match status" value="1"/>
</dbReference>
<sequence length="215" mass="23006">MGLIVNQLKALHKTVVVATAVGRVTQLGEGKRLRFTMIALTFITLALLISGSYGKQIYSLTQIEIADDRLSALMARYLQDARRALIAVFLRYARTASCPVPCAANQVCIPPNCVTLPTAVATTTVSCLALASSASPYWIGLNKMFGQWVWSNGMIAMFSNWRPGRLMDAALPTLLVCSSTTPTTVVSGMMPDAGASGRTLKVSSARSLCNCISPN</sequence>
<evidence type="ECO:0000259" key="1">
    <source>
        <dbReference type="PROSITE" id="PS50041"/>
    </source>
</evidence>
<organism evidence="2 3">
    <name type="scientific">Ascaris lumbricoides</name>
    <name type="common">Giant roundworm</name>
    <dbReference type="NCBI Taxonomy" id="6252"/>
    <lineage>
        <taxon>Eukaryota</taxon>
        <taxon>Metazoa</taxon>
        <taxon>Ecdysozoa</taxon>
        <taxon>Nematoda</taxon>
        <taxon>Chromadorea</taxon>
        <taxon>Rhabditida</taxon>
        <taxon>Spirurina</taxon>
        <taxon>Ascaridomorpha</taxon>
        <taxon>Ascaridoidea</taxon>
        <taxon>Ascarididae</taxon>
        <taxon>Ascaris</taxon>
    </lineage>
</organism>
<accession>A0A0M3HF16</accession>
<dbReference type="Gene3D" id="3.10.100.10">
    <property type="entry name" value="Mannose-Binding Protein A, subunit A"/>
    <property type="match status" value="1"/>
</dbReference>
<evidence type="ECO:0000313" key="3">
    <source>
        <dbReference type="WBParaSite" id="ALUE_0000011101-mRNA-1"/>
    </source>
</evidence>
<name>A0A0M3HF16_ASCLU</name>
<protein>
    <submittedName>
        <fullName evidence="3">C-type lectin domain-containing protein</fullName>
    </submittedName>
</protein>
<dbReference type="CDD" id="cd00037">
    <property type="entry name" value="CLECT"/>
    <property type="match status" value="1"/>
</dbReference>
<dbReference type="InterPro" id="IPR016187">
    <property type="entry name" value="CTDL_fold"/>
</dbReference>
<proteinExistence type="predicted"/>
<dbReference type="InterPro" id="IPR016186">
    <property type="entry name" value="C-type_lectin-like/link_sf"/>
</dbReference>
<dbReference type="Proteomes" id="UP000036681">
    <property type="component" value="Unplaced"/>
</dbReference>
<dbReference type="AlphaFoldDB" id="A0A0M3HF16"/>
<dbReference type="PROSITE" id="PS50041">
    <property type="entry name" value="C_TYPE_LECTIN_2"/>
    <property type="match status" value="1"/>
</dbReference>
<dbReference type="InterPro" id="IPR001304">
    <property type="entry name" value="C-type_lectin-like"/>
</dbReference>
<keyword evidence="2" id="KW-1185">Reference proteome</keyword>
<evidence type="ECO:0000313" key="2">
    <source>
        <dbReference type="Proteomes" id="UP000036681"/>
    </source>
</evidence>